<dbReference type="OrthoDB" id="2679623at2"/>
<keyword evidence="3" id="KW-1185">Reference proteome</keyword>
<name>A0A5A7SA05_9NOCA</name>
<dbReference type="Proteomes" id="UP000322244">
    <property type="component" value="Unassembled WGS sequence"/>
</dbReference>
<proteinExistence type="predicted"/>
<dbReference type="PROSITE" id="PS50943">
    <property type="entry name" value="HTH_CROC1"/>
    <property type="match status" value="1"/>
</dbReference>
<dbReference type="InterPro" id="IPR010982">
    <property type="entry name" value="Lambda_DNA-bd_dom_sf"/>
</dbReference>
<comment type="caution">
    <text evidence="2">The sequence shown here is derived from an EMBL/GenBank/DDBJ whole genome shotgun (WGS) entry which is preliminary data.</text>
</comment>
<evidence type="ECO:0000259" key="1">
    <source>
        <dbReference type="PROSITE" id="PS50943"/>
    </source>
</evidence>
<dbReference type="EMBL" id="VLNY01000008">
    <property type="protein sequence ID" value="KAA0021667.1"/>
    <property type="molecule type" value="Genomic_DNA"/>
</dbReference>
<feature type="domain" description="HTH cro/C1-type" evidence="1">
    <location>
        <begin position="48"/>
        <end position="83"/>
    </location>
</feature>
<dbReference type="Gene3D" id="1.10.260.40">
    <property type="entry name" value="lambda repressor-like DNA-binding domains"/>
    <property type="match status" value="1"/>
</dbReference>
<sequence length="141" mass="15573">MDVDTAGDRLDTLADRIRALFVNTRDQNGKPWTGRAVVAQAKALGYTLSEASLSELRSARVTNPSKKTLEALAAVFEVDTSYFANTAPDAQQRRALLDQRYRAVADRIGLSNVEYRLGSTEDDAALRFLVEALETDYVDES</sequence>
<dbReference type="AlphaFoldDB" id="A0A5A7SA05"/>
<evidence type="ECO:0000313" key="3">
    <source>
        <dbReference type="Proteomes" id="UP000322244"/>
    </source>
</evidence>
<reference evidence="2 3" key="1">
    <citation type="submission" date="2019-07" db="EMBL/GenBank/DDBJ databases">
        <title>Rhodococcus cavernicolus sp. nov., isolated from a cave.</title>
        <authorList>
            <person name="Lee S.D."/>
        </authorList>
    </citation>
    <scope>NUCLEOTIDE SEQUENCE [LARGE SCALE GENOMIC DNA]</scope>
    <source>
        <strain evidence="2 3">C1-24</strain>
    </source>
</reference>
<evidence type="ECO:0000313" key="2">
    <source>
        <dbReference type="EMBL" id="KAA0021667.1"/>
    </source>
</evidence>
<dbReference type="RefSeq" id="WP_149431534.1">
    <property type="nucleotide sequence ID" value="NZ_VLNY01000008.1"/>
</dbReference>
<dbReference type="GO" id="GO:0003677">
    <property type="term" value="F:DNA binding"/>
    <property type="evidence" value="ECO:0007669"/>
    <property type="project" value="InterPro"/>
</dbReference>
<dbReference type="InterPro" id="IPR001387">
    <property type="entry name" value="Cro/C1-type_HTH"/>
</dbReference>
<organism evidence="2 3">
    <name type="scientific">Antrihabitans cavernicola</name>
    <dbReference type="NCBI Taxonomy" id="2495913"/>
    <lineage>
        <taxon>Bacteria</taxon>
        <taxon>Bacillati</taxon>
        <taxon>Actinomycetota</taxon>
        <taxon>Actinomycetes</taxon>
        <taxon>Mycobacteriales</taxon>
        <taxon>Nocardiaceae</taxon>
        <taxon>Antrihabitans</taxon>
    </lineage>
</organism>
<protein>
    <submittedName>
        <fullName evidence="2">Helix-turn-helix transcriptional regulator</fullName>
    </submittedName>
</protein>
<gene>
    <name evidence="2" type="ORF">FOY51_17405</name>
</gene>
<accession>A0A5A7SA05</accession>